<dbReference type="Proteomes" id="UP001209229">
    <property type="component" value="Unassembled WGS sequence"/>
</dbReference>
<proteinExistence type="predicted"/>
<dbReference type="PROSITE" id="PS51462">
    <property type="entry name" value="NUDIX"/>
    <property type="match status" value="1"/>
</dbReference>
<dbReference type="InterPro" id="IPR000086">
    <property type="entry name" value="NUDIX_hydrolase_dom"/>
</dbReference>
<dbReference type="SUPFAM" id="SSF55811">
    <property type="entry name" value="Nudix"/>
    <property type="match status" value="1"/>
</dbReference>
<dbReference type="CDD" id="cd18873">
    <property type="entry name" value="NUDIX_NadM_like"/>
    <property type="match status" value="1"/>
</dbReference>
<evidence type="ECO:0000313" key="2">
    <source>
        <dbReference type="EMBL" id="MCW3786986.1"/>
    </source>
</evidence>
<dbReference type="InterPro" id="IPR054105">
    <property type="entry name" value="WHD_NrtR"/>
</dbReference>
<dbReference type="Gene3D" id="3.90.79.10">
    <property type="entry name" value="Nucleoside Triphosphate Pyrophosphohydrolase"/>
    <property type="match status" value="1"/>
</dbReference>
<keyword evidence="2" id="KW-0378">Hydrolase</keyword>
<dbReference type="Pfam" id="PF00293">
    <property type="entry name" value="NUDIX"/>
    <property type="match status" value="1"/>
</dbReference>
<dbReference type="Gene3D" id="1.10.10.10">
    <property type="entry name" value="Winged helix-like DNA-binding domain superfamily/Winged helix DNA-binding domain"/>
    <property type="match status" value="1"/>
</dbReference>
<feature type="domain" description="Nudix hydrolase" evidence="1">
    <location>
        <begin position="5"/>
        <end position="139"/>
    </location>
</feature>
<dbReference type="PANTHER" id="PTHR43736:SF4">
    <property type="entry name" value="SLR1690 PROTEIN"/>
    <property type="match status" value="1"/>
</dbReference>
<dbReference type="GO" id="GO:0016787">
    <property type="term" value="F:hydrolase activity"/>
    <property type="evidence" value="ECO:0007669"/>
    <property type="project" value="UniProtKB-KW"/>
</dbReference>
<organism evidence="2 3">
    <name type="scientific">Plebeiibacterium sediminum</name>
    <dbReference type="NCBI Taxonomy" id="2992112"/>
    <lineage>
        <taxon>Bacteria</taxon>
        <taxon>Pseudomonadati</taxon>
        <taxon>Bacteroidota</taxon>
        <taxon>Bacteroidia</taxon>
        <taxon>Marinilabiliales</taxon>
        <taxon>Marinilabiliaceae</taxon>
        <taxon>Plebeiibacterium</taxon>
    </lineage>
</organism>
<accession>A0AAE3M494</accession>
<dbReference type="InterPro" id="IPR015797">
    <property type="entry name" value="NUDIX_hydrolase-like_dom_sf"/>
</dbReference>
<evidence type="ECO:0000313" key="3">
    <source>
        <dbReference type="Proteomes" id="UP001209229"/>
    </source>
</evidence>
<dbReference type="AlphaFoldDB" id="A0AAE3M494"/>
<dbReference type="PANTHER" id="PTHR43736">
    <property type="entry name" value="ADP-RIBOSE PYROPHOSPHATASE"/>
    <property type="match status" value="1"/>
</dbReference>
<evidence type="ECO:0000259" key="1">
    <source>
        <dbReference type="PROSITE" id="PS51462"/>
    </source>
</evidence>
<dbReference type="RefSeq" id="WP_301190551.1">
    <property type="nucleotide sequence ID" value="NZ_JAPDPJ010000022.1"/>
</dbReference>
<comment type="caution">
    <text evidence="2">The sequence shown here is derived from an EMBL/GenBank/DDBJ whole genome shotgun (WGS) entry which is preliminary data.</text>
</comment>
<sequence length="212" mass="24651">MSDKINNLSVDCVVFGYEDNQLKALLIKRDKEPEANKWSLPGSYVYLDEPIEKAAQRVLLELTGIHDIFLTQVGIFGEVDRYPQHRVISILYCALVRPEMFELLAGSHAKEVSWHEINSLEKLPFDHNQMLDAALNWLKDELWRKPILINLLPEKFPLNQMQELYQLILQNPIDNRNFRKKVISQGLVEKLNEKSKGGQQRPAFLYKLKVPL</sequence>
<dbReference type="InterPro" id="IPR036390">
    <property type="entry name" value="WH_DNA-bd_sf"/>
</dbReference>
<keyword evidence="3" id="KW-1185">Reference proteome</keyword>
<dbReference type="Pfam" id="PF21906">
    <property type="entry name" value="WHD_NrtR"/>
    <property type="match status" value="1"/>
</dbReference>
<gene>
    <name evidence="2" type="ORF">OM075_10935</name>
</gene>
<reference evidence="2" key="1">
    <citation type="submission" date="2022-10" db="EMBL/GenBank/DDBJ databases">
        <authorList>
            <person name="Yu W.X."/>
        </authorList>
    </citation>
    <scope>NUCLEOTIDE SEQUENCE</scope>
    <source>
        <strain evidence="2">AAT</strain>
    </source>
</reference>
<dbReference type="EMBL" id="JAPDPJ010000022">
    <property type="protein sequence ID" value="MCW3786986.1"/>
    <property type="molecule type" value="Genomic_DNA"/>
</dbReference>
<protein>
    <submittedName>
        <fullName evidence="2">NUDIX hydrolase</fullName>
    </submittedName>
</protein>
<dbReference type="SUPFAM" id="SSF46785">
    <property type="entry name" value="Winged helix' DNA-binding domain"/>
    <property type="match status" value="1"/>
</dbReference>
<dbReference type="InterPro" id="IPR036388">
    <property type="entry name" value="WH-like_DNA-bd_sf"/>
</dbReference>
<name>A0AAE3M494_9BACT</name>